<organism evidence="9 10">
    <name type="scientific">Neobacillus novalis</name>
    <dbReference type="NCBI Taxonomy" id="220687"/>
    <lineage>
        <taxon>Bacteria</taxon>
        <taxon>Bacillati</taxon>
        <taxon>Bacillota</taxon>
        <taxon>Bacilli</taxon>
        <taxon>Bacillales</taxon>
        <taxon>Bacillaceae</taxon>
        <taxon>Neobacillus</taxon>
    </lineage>
</organism>
<dbReference type="Pfam" id="PF19300">
    <property type="entry name" value="BPD_transp_1_N"/>
    <property type="match status" value="1"/>
</dbReference>
<dbReference type="InterPro" id="IPR045621">
    <property type="entry name" value="BPD_transp_1_N"/>
</dbReference>
<dbReference type="PROSITE" id="PS50928">
    <property type="entry name" value="ABC_TM1"/>
    <property type="match status" value="1"/>
</dbReference>
<sequence length="306" mass="33560">MAAYLVRRILGAFIVLIGISIITFIIAYAVPGDPVRTVVGEKASPEVVEQVRHTMGLDRPVYVQYFSYLNRLAHGDLGFSYYNNQPVTHLISERFGATAVLALSGWAVEIIIGIPLGLLTAVYNRKITDYILSSLAIIGISLPTFWLGMWFIYNISYKMGILPIGGSGDIKNLILPSLTLGIVGAAYYQRLVKTSMLEVFSQDYIRTAHANGASSLRVTFRHGFRNGVIPAVTYAGMDIAFLMGGVVITETVFNYPGIGQLAMQSIQHLDVPVIMATVLLSAICVVVMNFIVDILYFLIDPRISIS</sequence>
<dbReference type="RefSeq" id="WP_066095035.1">
    <property type="nucleotide sequence ID" value="NZ_CP126114.1"/>
</dbReference>
<evidence type="ECO:0000256" key="7">
    <source>
        <dbReference type="RuleBase" id="RU363032"/>
    </source>
</evidence>
<dbReference type="SUPFAM" id="SSF161098">
    <property type="entry name" value="MetI-like"/>
    <property type="match status" value="1"/>
</dbReference>
<accession>A0AA95MM75</accession>
<feature type="transmembrane region" description="Helical" evidence="7">
    <location>
        <begin position="173"/>
        <end position="192"/>
    </location>
</feature>
<name>A0AA95MM75_9BACI</name>
<gene>
    <name evidence="9" type="ORF">QNH39_01445</name>
</gene>
<evidence type="ECO:0000256" key="1">
    <source>
        <dbReference type="ARBA" id="ARBA00004651"/>
    </source>
</evidence>
<feature type="transmembrane region" description="Helical" evidence="7">
    <location>
        <begin position="9"/>
        <end position="30"/>
    </location>
</feature>
<feature type="domain" description="ABC transmembrane type-1" evidence="8">
    <location>
        <begin position="95"/>
        <end position="296"/>
    </location>
</feature>
<feature type="transmembrane region" description="Helical" evidence="7">
    <location>
        <begin position="130"/>
        <end position="153"/>
    </location>
</feature>
<dbReference type="Gene3D" id="1.10.3720.10">
    <property type="entry name" value="MetI-like"/>
    <property type="match status" value="1"/>
</dbReference>
<dbReference type="PANTHER" id="PTHR43163:SF6">
    <property type="entry name" value="DIPEPTIDE TRANSPORT SYSTEM PERMEASE PROTEIN DPPB-RELATED"/>
    <property type="match status" value="1"/>
</dbReference>
<keyword evidence="3" id="KW-1003">Cell membrane</keyword>
<evidence type="ECO:0000256" key="5">
    <source>
        <dbReference type="ARBA" id="ARBA00022989"/>
    </source>
</evidence>
<evidence type="ECO:0000256" key="6">
    <source>
        <dbReference type="ARBA" id="ARBA00023136"/>
    </source>
</evidence>
<keyword evidence="6 7" id="KW-0472">Membrane</keyword>
<evidence type="ECO:0000313" key="10">
    <source>
        <dbReference type="Proteomes" id="UP001178288"/>
    </source>
</evidence>
<feature type="transmembrane region" description="Helical" evidence="7">
    <location>
        <begin position="99"/>
        <end position="123"/>
    </location>
</feature>
<protein>
    <submittedName>
        <fullName evidence="9">ABC transporter permease</fullName>
    </submittedName>
</protein>
<evidence type="ECO:0000256" key="2">
    <source>
        <dbReference type="ARBA" id="ARBA00022448"/>
    </source>
</evidence>
<keyword evidence="4 7" id="KW-0812">Transmembrane</keyword>
<feature type="transmembrane region" description="Helical" evidence="7">
    <location>
        <begin position="273"/>
        <end position="299"/>
    </location>
</feature>
<dbReference type="AlphaFoldDB" id="A0AA95MM75"/>
<evidence type="ECO:0000256" key="4">
    <source>
        <dbReference type="ARBA" id="ARBA00022692"/>
    </source>
</evidence>
<dbReference type="InterPro" id="IPR035906">
    <property type="entry name" value="MetI-like_sf"/>
</dbReference>
<keyword evidence="10" id="KW-1185">Reference proteome</keyword>
<dbReference type="Proteomes" id="UP001178288">
    <property type="component" value="Chromosome"/>
</dbReference>
<dbReference type="KEGG" id="nnv:QNH39_01445"/>
<comment type="similarity">
    <text evidence="7">Belongs to the binding-protein-dependent transport system permease family.</text>
</comment>
<dbReference type="GO" id="GO:0005886">
    <property type="term" value="C:plasma membrane"/>
    <property type="evidence" value="ECO:0007669"/>
    <property type="project" value="UniProtKB-SubCell"/>
</dbReference>
<dbReference type="Pfam" id="PF00528">
    <property type="entry name" value="BPD_transp_1"/>
    <property type="match status" value="1"/>
</dbReference>
<keyword evidence="2 7" id="KW-0813">Transport</keyword>
<evidence type="ECO:0000259" key="8">
    <source>
        <dbReference type="PROSITE" id="PS50928"/>
    </source>
</evidence>
<dbReference type="GO" id="GO:0055085">
    <property type="term" value="P:transmembrane transport"/>
    <property type="evidence" value="ECO:0007669"/>
    <property type="project" value="InterPro"/>
</dbReference>
<evidence type="ECO:0000313" key="9">
    <source>
        <dbReference type="EMBL" id="WHY86587.1"/>
    </source>
</evidence>
<feature type="transmembrane region" description="Helical" evidence="7">
    <location>
        <begin position="231"/>
        <end position="253"/>
    </location>
</feature>
<reference evidence="9" key="1">
    <citation type="submission" date="2023-05" db="EMBL/GenBank/DDBJ databases">
        <title>Comparative genomics of Bacillaceae isolates and their secondary metabolite potential.</title>
        <authorList>
            <person name="Song L."/>
            <person name="Nielsen L.J."/>
            <person name="Mohite O."/>
            <person name="Xu X."/>
            <person name="Weber T."/>
            <person name="Kovacs A.T."/>
        </authorList>
    </citation>
    <scope>NUCLEOTIDE SEQUENCE</scope>
    <source>
        <strain evidence="9">XLM17</strain>
    </source>
</reference>
<evidence type="ECO:0000256" key="3">
    <source>
        <dbReference type="ARBA" id="ARBA00022475"/>
    </source>
</evidence>
<dbReference type="EMBL" id="CP126114">
    <property type="protein sequence ID" value="WHY86587.1"/>
    <property type="molecule type" value="Genomic_DNA"/>
</dbReference>
<dbReference type="CDD" id="cd06261">
    <property type="entry name" value="TM_PBP2"/>
    <property type="match status" value="1"/>
</dbReference>
<dbReference type="PANTHER" id="PTHR43163">
    <property type="entry name" value="DIPEPTIDE TRANSPORT SYSTEM PERMEASE PROTEIN DPPB-RELATED"/>
    <property type="match status" value="1"/>
</dbReference>
<dbReference type="InterPro" id="IPR000515">
    <property type="entry name" value="MetI-like"/>
</dbReference>
<proteinExistence type="inferred from homology"/>
<keyword evidence="5 7" id="KW-1133">Transmembrane helix</keyword>
<comment type="subcellular location">
    <subcellularLocation>
        <location evidence="1 7">Cell membrane</location>
        <topology evidence="1 7">Multi-pass membrane protein</topology>
    </subcellularLocation>
</comment>